<dbReference type="Proteomes" id="UP001157915">
    <property type="component" value="Unassembled WGS sequence"/>
</dbReference>
<feature type="domain" description="AAA" evidence="1">
    <location>
        <begin position="28"/>
        <end position="66"/>
    </location>
</feature>
<dbReference type="SUPFAM" id="SSF52540">
    <property type="entry name" value="P-loop containing nucleoside triphosphate hydrolases"/>
    <property type="match status" value="1"/>
</dbReference>
<dbReference type="Gene3D" id="3.40.50.300">
    <property type="entry name" value="P-loop containing nucleotide triphosphate hydrolases"/>
    <property type="match status" value="1"/>
</dbReference>
<proteinExistence type="predicted"/>
<evidence type="ECO:0000313" key="2">
    <source>
        <dbReference type="EMBL" id="SMP11617.1"/>
    </source>
</evidence>
<dbReference type="InterPro" id="IPR041682">
    <property type="entry name" value="AAA_14"/>
</dbReference>
<protein>
    <recommendedName>
        <fullName evidence="1">AAA domain-containing protein</fullName>
    </recommendedName>
</protein>
<sequence length="112" mass="12384">MPGKVYQVFLFGERLILPLLRECLSIFPVVGLLGPKQVGKTTLVKNLTLDKESIYIDLEKASTPNLHIGFIVNFTQPAFYLISALKELITEVKNGFAFSNCSAVEVAVILKV</sequence>
<gene>
    <name evidence="2" type="ORF">SAMN06265367_10233</name>
</gene>
<accession>A0ABY1NKT5</accession>
<dbReference type="Pfam" id="PF13173">
    <property type="entry name" value="AAA_14"/>
    <property type="match status" value="1"/>
</dbReference>
<evidence type="ECO:0000313" key="3">
    <source>
        <dbReference type="Proteomes" id="UP001157915"/>
    </source>
</evidence>
<dbReference type="EMBL" id="FXUA01000002">
    <property type="protein sequence ID" value="SMP11617.1"/>
    <property type="molecule type" value="Genomic_DNA"/>
</dbReference>
<keyword evidence="3" id="KW-1185">Reference proteome</keyword>
<evidence type="ECO:0000259" key="1">
    <source>
        <dbReference type="Pfam" id="PF13173"/>
    </source>
</evidence>
<reference evidence="2 3" key="1">
    <citation type="submission" date="2017-05" db="EMBL/GenBank/DDBJ databases">
        <authorList>
            <person name="Varghese N."/>
            <person name="Submissions S."/>
        </authorList>
    </citation>
    <scope>NUCLEOTIDE SEQUENCE [LARGE SCALE GENOMIC DNA]</scope>
    <source>
        <strain evidence="2 3">DSM 15360</strain>
    </source>
</reference>
<dbReference type="InterPro" id="IPR027417">
    <property type="entry name" value="P-loop_NTPase"/>
</dbReference>
<comment type="caution">
    <text evidence="2">The sequence shown here is derived from an EMBL/GenBank/DDBJ whole genome shotgun (WGS) entry which is preliminary data.</text>
</comment>
<name>A0ABY1NKT5_9BACT</name>
<organism evidence="2 3">
    <name type="scientific">Algoriphagus winogradskyi</name>
    <dbReference type="NCBI Taxonomy" id="237017"/>
    <lineage>
        <taxon>Bacteria</taxon>
        <taxon>Pseudomonadati</taxon>
        <taxon>Bacteroidota</taxon>
        <taxon>Cytophagia</taxon>
        <taxon>Cytophagales</taxon>
        <taxon>Cyclobacteriaceae</taxon>
        <taxon>Algoriphagus</taxon>
    </lineage>
</organism>